<proteinExistence type="predicted"/>
<gene>
    <name evidence="1" type="ORF">CR513_15139</name>
</gene>
<dbReference type="EMBL" id="QJKJ01002750">
    <property type="protein sequence ID" value="RDY01519.1"/>
    <property type="molecule type" value="Genomic_DNA"/>
</dbReference>
<evidence type="ECO:0000313" key="2">
    <source>
        <dbReference type="Proteomes" id="UP000257109"/>
    </source>
</evidence>
<name>A0A371HFH4_MUCPR</name>
<dbReference type="OrthoDB" id="749393at2759"/>
<feature type="non-terminal residue" evidence="1">
    <location>
        <position position="1"/>
    </location>
</feature>
<dbReference type="AlphaFoldDB" id="A0A371HFH4"/>
<comment type="caution">
    <text evidence="1">The sequence shown here is derived from an EMBL/GenBank/DDBJ whole genome shotgun (WGS) entry which is preliminary data.</text>
</comment>
<reference evidence="1" key="1">
    <citation type="submission" date="2018-05" db="EMBL/GenBank/DDBJ databases">
        <title>Draft genome of Mucuna pruriens seed.</title>
        <authorList>
            <person name="Nnadi N.E."/>
            <person name="Vos R."/>
            <person name="Hasami M.H."/>
            <person name="Devisetty U.K."/>
            <person name="Aguiy J.C."/>
        </authorList>
    </citation>
    <scope>NUCLEOTIDE SEQUENCE [LARGE SCALE GENOMIC DNA]</scope>
    <source>
        <strain evidence="1">JCA_2017</strain>
    </source>
</reference>
<sequence>MAWLTKTLSGYYLEMEQMKMKRAREGDDHETQKGCFENNNKAKKRDVHGMKLMKKDVGKEKEGCSSESHLALGVFDFPWLKDGVSNYLLDFEDNFSSFLQQEDASFKGASIDFSMCETLEAKLEDIAWNPFESDLLKLEAEDVDCIWTSLLNQPL</sequence>
<organism evidence="1 2">
    <name type="scientific">Mucuna pruriens</name>
    <name type="common">Velvet bean</name>
    <name type="synonym">Dolichos pruriens</name>
    <dbReference type="NCBI Taxonomy" id="157652"/>
    <lineage>
        <taxon>Eukaryota</taxon>
        <taxon>Viridiplantae</taxon>
        <taxon>Streptophyta</taxon>
        <taxon>Embryophyta</taxon>
        <taxon>Tracheophyta</taxon>
        <taxon>Spermatophyta</taxon>
        <taxon>Magnoliopsida</taxon>
        <taxon>eudicotyledons</taxon>
        <taxon>Gunneridae</taxon>
        <taxon>Pentapetalae</taxon>
        <taxon>rosids</taxon>
        <taxon>fabids</taxon>
        <taxon>Fabales</taxon>
        <taxon>Fabaceae</taxon>
        <taxon>Papilionoideae</taxon>
        <taxon>50 kb inversion clade</taxon>
        <taxon>NPAAA clade</taxon>
        <taxon>indigoferoid/millettioid clade</taxon>
        <taxon>Phaseoleae</taxon>
        <taxon>Mucuna</taxon>
    </lineage>
</organism>
<evidence type="ECO:0000313" key="1">
    <source>
        <dbReference type="EMBL" id="RDY01519.1"/>
    </source>
</evidence>
<dbReference type="Proteomes" id="UP000257109">
    <property type="component" value="Unassembled WGS sequence"/>
</dbReference>
<protein>
    <submittedName>
        <fullName evidence="1">Uncharacterized protein</fullName>
    </submittedName>
</protein>
<accession>A0A371HFH4</accession>
<keyword evidence="2" id="KW-1185">Reference proteome</keyword>